<name>A0A8J6XHM5_9CYAN</name>
<reference evidence="1" key="1">
    <citation type="submission" date="2020-09" db="EMBL/GenBank/DDBJ databases">
        <title>Iningainema tapete sp. nov. (Scytonemataceae, Cyanobacteria) from greenhouses in central Florida (USA) produces two types of nodularin with biosynthetic potential for microcystin-LR and anabaenopeptins.</title>
        <authorList>
            <person name="Berthold D.E."/>
            <person name="Lefler F.W."/>
            <person name="Huang I.-S."/>
            <person name="Abdulla H."/>
            <person name="Zimba P.V."/>
            <person name="Laughinghouse H.D. IV."/>
        </authorList>
    </citation>
    <scope>NUCLEOTIDE SEQUENCE</scope>
    <source>
        <strain evidence="1">BLCCT55</strain>
    </source>
</reference>
<proteinExistence type="predicted"/>
<gene>
    <name evidence="1" type="ORF">ICL16_12050</name>
</gene>
<evidence type="ECO:0000313" key="1">
    <source>
        <dbReference type="EMBL" id="MBD2772782.1"/>
    </source>
</evidence>
<protein>
    <submittedName>
        <fullName evidence="1">Uncharacterized protein</fullName>
    </submittedName>
</protein>
<sequence length="51" mass="5690">MMAQKHLLPTAQPENSERISRLIKLTARLVDKILAARGSDEVTARSKPDEC</sequence>
<dbReference type="Proteomes" id="UP000629098">
    <property type="component" value="Unassembled WGS sequence"/>
</dbReference>
<keyword evidence="2" id="KW-1185">Reference proteome</keyword>
<evidence type="ECO:0000313" key="2">
    <source>
        <dbReference type="Proteomes" id="UP000629098"/>
    </source>
</evidence>
<dbReference type="EMBL" id="JACXAE010000045">
    <property type="protein sequence ID" value="MBD2772782.1"/>
    <property type="molecule type" value="Genomic_DNA"/>
</dbReference>
<accession>A0A8J6XHM5</accession>
<dbReference type="AlphaFoldDB" id="A0A8J6XHM5"/>
<organism evidence="1 2">
    <name type="scientific">Iningainema tapete BLCC-T55</name>
    <dbReference type="NCBI Taxonomy" id="2748662"/>
    <lineage>
        <taxon>Bacteria</taxon>
        <taxon>Bacillati</taxon>
        <taxon>Cyanobacteriota</taxon>
        <taxon>Cyanophyceae</taxon>
        <taxon>Nostocales</taxon>
        <taxon>Scytonemataceae</taxon>
        <taxon>Iningainema tapete</taxon>
    </lineage>
</organism>
<comment type="caution">
    <text evidence="1">The sequence shown here is derived from an EMBL/GenBank/DDBJ whole genome shotgun (WGS) entry which is preliminary data.</text>
</comment>